<evidence type="ECO:0000313" key="8">
    <source>
        <dbReference type="Proteomes" id="UP000504610"/>
    </source>
</evidence>
<evidence type="ECO:0000256" key="3">
    <source>
        <dbReference type="ARBA" id="ARBA00022691"/>
    </source>
</evidence>
<proteinExistence type="inferred from homology"/>
<dbReference type="OrthoDB" id="1606438at2759"/>
<dbReference type="Proteomes" id="UP000504610">
    <property type="component" value="Chromosome 8"/>
</dbReference>
<dbReference type="GO" id="GO:0008171">
    <property type="term" value="F:O-methyltransferase activity"/>
    <property type="evidence" value="ECO:0007669"/>
    <property type="project" value="InterPro"/>
</dbReference>
<dbReference type="InterPro" id="IPR036390">
    <property type="entry name" value="WH_DNA-bd_sf"/>
</dbReference>
<evidence type="ECO:0000256" key="4">
    <source>
        <dbReference type="ARBA" id="ARBA00038277"/>
    </source>
</evidence>
<sequence length="395" mass="44567">MIFQYQSLTFTKSFTRKKGIVKKMEENKRNLVDEEAKASLDIWRYLFGFADIAAARCAIDLKVPEALENHSLSQPMTLAELSSAISASPSHLHRIMRFLVHQGIFKEVPTKDGLSTGYTNTPLSRRMMITKRDGKSMAPMLLLESSQEMLAPWLKLSSAISSPVNGLVRPFDAVHGKELWSFAKDNPRHSELFNEGMACEARRVVPLVARACHGLFDGVATVVDVGGGTGETMEILVKEFPWIKGINFDLPHVVEVVQVLDNVENVGGDMFDSIPACDAVFIKSVLHDWGDEDCIKILKNCKEALPPKTGKVLIVEPVVGEKKKTMIMEERDEKLEYVRLALDMILMVHTGSGKERTLKEWDFIIKEAGFARYEVRDIDDVQWVIIAYPFLKRRR</sequence>
<dbReference type="GO" id="GO:0032259">
    <property type="term" value="P:methylation"/>
    <property type="evidence" value="ECO:0007669"/>
    <property type="project" value="UniProtKB-KW"/>
</dbReference>
<evidence type="ECO:0000259" key="6">
    <source>
        <dbReference type="Pfam" id="PF00891"/>
    </source>
</evidence>
<feature type="domain" description="O-methyltransferase C-terminal" evidence="6">
    <location>
        <begin position="153"/>
        <end position="371"/>
    </location>
</feature>
<gene>
    <name evidence="9" type="primary">LOC108820751</name>
</gene>
<evidence type="ECO:0000256" key="5">
    <source>
        <dbReference type="PIRSR" id="PIRSR005739-1"/>
    </source>
</evidence>
<keyword evidence="8" id="KW-1185">Reference proteome</keyword>
<evidence type="ECO:0000256" key="2">
    <source>
        <dbReference type="ARBA" id="ARBA00022679"/>
    </source>
</evidence>
<dbReference type="Gene3D" id="3.40.50.150">
    <property type="entry name" value="Vaccinia Virus protein VP39"/>
    <property type="match status" value="1"/>
</dbReference>
<dbReference type="PANTHER" id="PTHR11746">
    <property type="entry name" value="O-METHYLTRANSFERASE"/>
    <property type="match status" value="1"/>
</dbReference>
<dbReference type="FunFam" id="1.10.10.10:FF:000836">
    <property type="entry name" value="O-methyltransferase family protein"/>
    <property type="match status" value="1"/>
</dbReference>
<dbReference type="CDD" id="cd02440">
    <property type="entry name" value="AdoMet_MTases"/>
    <property type="match status" value="1"/>
</dbReference>
<feature type="active site" description="Proton acceptor" evidence="5">
    <location>
        <position position="287"/>
    </location>
</feature>
<comment type="similarity">
    <text evidence="4">Belongs to the class I-like SAM-binding methyltransferase superfamily. Cation-independent O-methyltransferase family.</text>
</comment>
<dbReference type="Gene3D" id="1.10.10.10">
    <property type="entry name" value="Winged helix-like DNA-binding domain superfamily/Winged helix DNA-binding domain"/>
    <property type="match status" value="1"/>
</dbReference>
<accession>A0A9W3CCP1</accession>
<dbReference type="InterPro" id="IPR001077">
    <property type="entry name" value="COMT_C"/>
</dbReference>
<dbReference type="SUPFAM" id="SSF53335">
    <property type="entry name" value="S-adenosyl-L-methionine-dependent methyltransferases"/>
    <property type="match status" value="1"/>
</dbReference>
<dbReference type="GeneID" id="108820751"/>
<feature type="domain" description="O-methyltransferase dimerisation" evidence="7">
    <location>
        <begin position="43"/>
        <end position="128"/>
    </location>
</feature>
<protein>
    <submittedName>
        <fullName evidence="9">LOW QUALITY PROTEIN: acetylserotonin O-methyltransferase</fullName>
    </submittedName>
</protein>
<name>A0A9W3CCP1_RAPSA</name>
<evidence type="ECO:0000313" key="9">
    <source>
        <dbReference type="RefSeq" id="XP_056849309.1"/>
    </source>
</evidence>
<organism evidence="8 9">
    <name type="scientific">Raphanus sativus</name>
    <name type="common">Radish</name>
    <name type="synonym">Raphanus raphanistrum var. sativus</name>
    <dbReference type="NCBI Taxonomy" id="3726"/>
    <lineage>
        <taxon>Eukaryota</taxon>
        <taxon>Viridiplantae</taxon>
        <taxon>Streptophyta</taxon>
        <taxon>Embryophyta</taxon>
        <taxon>Tracheophyta</taxon>
        <taxon>Spermatophyta</taxon>
        <taxon>Magnoliopsida</taxon>
        <taxon>eudicotyledons</taxon>
        <taxon>Gunneridae</taxon>
        <taxon>Pentapetalae</taxon>
        <taxon>rosids</taxon>
        <taxon>malvids</taxon>
        <taxon>Brassicales</taxon>
        <taxon>Brassicaceae</taxon>
        <taxon>Brassiceae</taxon>
        <taxon>Raphanus</taxon>
    </lineage>
</organism>
<evidence type="ECO:0000256" key="1">
    <source>
        <dbReference type="ARBA" id="ARBA00022603"/>
    </source>
</evidence>
<dbReference type="InterPro" id="IPR016461">
    <property type="entry name" value="COMT-like"/>
</dbReference>
<keyword evidence="3" id="KW-0949">S-adenosyl-L-methionine</keyword>
<dbReference type="PIRSF" id="PIRSF005739">
    <property type="entry name" value="O-mtase"/>
    <property type="match status" value="1"/>
</dbReference>
<evidence type="ECO:0000259" key="7">
    <source>
        <dbReference type="Pfam" id="PF08100"/>
    </source>
</evidence>
<dbReference type="Pfam" id="PF00891">
    <property type="entry name" value="Methyltransf_2"/>
    <property type="match status" value="1"/>
</dbReference>
<dbReference type="InterPro" id="IPR029063">
    <property type="entry name" value="SAM-dependent_MTases_sf"/>
</dbReference>
<dbReference type="InterPro" id="IPR012967">
    <property type="entry name" value="COMT_dimerisation"/>
</dbReference>
<dbReference type="PROSITE" id="PS51683">
    <property type="entry name" value="SAM_OMT_II"/>
    <property type="match status" value="1"/>
</dbReference>
<keyword evidence="2" id="KW-0808">Transferase</keyword>
<keyword evidence="1" id="KW-0489">Methyltransferase</keyword>
<dbReference type="AlphaFoldDB" id="A0A9W3CCP1"/>
<reference evidence="9" key="2">
    <citation type="submission" date="2025-08" db="UniProtKB">
        <authorList>
            <consortium name="RefSeq"/>
        </authorList>
    </citation>
    <scope>IDENTIFICATION</scope>
    <source>
        <tissue evidence="9">Leaf</tissue>
    </source>
</reference>
<dbReference type="InterPro" id="IPR036388">
    <property type="entry name" value="WH-like_DNA-bd_sf"/>
</dbReference>
<dbReference type="SUPFAM" id="SSF46785">
    <property type="entry name" value="Winged helix' DNA-binding domain"/>
    <property type="match status" value="1"/>
</dbReference>
<dbReference type="FunFam" id="3.40.50.150:FF:000294">
    <property type="entry name" value="O-methyltransferase family protein"/>
    <property type="match status" value="1"/>
</dbReference>
<dbReference type="KEGG" id="rsz:108820751"/>
<dbReference type="GO" id="GO:0046983">
    <property type="term" value="F:protein dimerization activity"/>
    <property type="evidence" value="ECO:0007669"/>
    <property type="project" value="InterPro"/>
</dbReference>
<reference evidence="8" key="1">
    <citation type="journal article" date="2019" name="Database">
        <title>The radish genome database (RadishGD): an integrated information resource for radish genomics.</title>
        <authorList>
            <person name="Yu H.J."/>
            <person name="Baek S."/>
            <person name="Lee Y.J."/>
            <person name="Cho A."/>
            <person name="Mun J.H."/>
        </authorList>
    </citation>
    <scope>NUCLEOTIDE SEQUENCE [LARGE SCALE GENOMIC DNA]</scope>
    <source>
        <strain evidence="8">cv. WK10039</strain>
    </source>
</reference>
<dbReference type="Pfam" id="PF08100">
    <property type="entry name" value="Dimerisation"/>
    <property type="match status" value="1"/>
</dbReference>
<dbReference type="RefSeq" id="XP_056849309.1">
    <property type="nucleotide sequence ID" value="XM_056993329.1"/>
</dbReference>